<evidence type="ECO:0000259" key="6">
    <source>
        <dbReference type="PROSITE" id="PS51123"/>
    </source>
</evidence>
<dbReference type="KEGG" id="echi:FKX85_20990"/>
<feature type="signal peptide" evidence="5">
    <location>
        <begin position="1"/>
        <end position="19"/>
    </location>
</feature>
<dbReference type="AlphaFoldDB" id="A0A514CNH7"/>
<dbReference type="GO" id="GO:0009279">
    <property type="term" value="C:cell outer membrane"/>
    <property type="evidence" value="ECO:0007669"/>
    <property type="project" value="UniProtKB-SubCell"/>
</dbReference>
<dbReference type="OrthoDB" id="654178at2"/>
<sequence>MKQVILVLFALLAGRFGQAQQVNYNWRIGVSGGFTNYYGDLSPYPVDGIGEFSNALKLFTYNKNYTKDYSGQLSLERRLTPTTGLKVHYGQYHFGMSDRYMTPSGKLPGDTPHFDRALNFRTSMEDLGISLVFRADNGKFLAEKSIIAPYLTLGGGWMWYDIKGDLLDADGSPYDYSTSPVKLDETYETVLSSIETEANGSYNTQGLYAALGIGFRIRLGNKLELFAQSTFNHTFTDYLDDVSGLYKQDYPSEFEAYAAKPGTNTVNTEAPHRGNKNNDKDWFIYHGAGIKFSFGSAKSHFKAPQVTSSYNTSPPVIMAKASPEQILNKTDSLTQPLKNERIPNQNGPSVVNNYYFLNWGTPPYWSQLKRQVATLSLDLEIMDQQQLLDSVLYEKSIVDKKLKDFKRDTTQIKSDSTMTEMDKLKALKELEYFQNLEQVKKDSLENQSTAIQNKINDLEQQKERIGMSAANDSLAYHNYLSPIAFQSMDIPGSRNPYSIAQPDSMRLNTASSFDQSSNQEAIVPMASARVAEIEQIAESDKNAEAIVPKAAPEAQYIYLQPGEATQTDITVQAPAAAYQKQKRSWIPIPIFFGGNKNKDKKKNNKDTADTSENLTASTTPWYENISEEDYQKYYLPAAALGMTTAGIFIAADSQEAPNASNTAKPEEIPHNTSAITAAVPQEATSRVDTVYIKGKDTTTLLSSRTEVYFDLNQKTVGDDEKRKLENLANYLKQHPESKINLEGYADNTGNITYNLQLIKERTQAVKDVMIKDFDIAPERVKTLDGGQILRNPTKKEPNQSDRRVEVSLIFE</sequence>
<evidence type="ECO:0000256" key="5">
    <source>
        <dbReference type="SAM" id="SignalP"/>
    </source>
</evidence>
<dbReference type="Pfam" id="PF00691">
    <property type="entry name" value="OmpA"/>
    <property type="match status" value="1"/>
</dbReference>
<feature type="chain" id="PRO_5022231692" evidence="5">
    <location>
        <begin position="20"/>
        <end position="811"/>
    </location>
</feature>
<dbReference type="InterPro" id="IPR006664">
    <property type="entry name" value="OMP_bac"/>
</dbReference>
<dbReference type="InterPro" id="IPR050330">
    <property type="entry name" value="Bact_OuterMem_StrucFunc"/>
</dbReference>
<dbReference type="Gene3D" id="3.30.1330.60">
    <property type="entry name" value="OmpA-like domain"/>
    <property type="match status" value="1"/>
</dbReference>
<dbReference type="SUPFAM" id="SSF103088">
    <property type="entry name" value="OmpA-like"/>
    <property type="match status" value="1"/>
</dbReference>
<evidence type="ECO:0000256" key="2">
    <source>
        <dbReference type="ARBA" id="ARBA00023136"/>
    </source>
</evidence>
<keyword evidence="5" id="KW-0732">Signal</keyword>
<dbReference type="RefSeq" id="WP_141616586.1">
    <property type="nucleotide sequence ID" value="NZ_CP041253.1"/>
</dbReference>
<feature type="domain" description="OmpA-like" evidence="6">
    <location>
        <begin position="696"/>
        <end position="811"/>
    </location>
</feature>
<dbReference type="Proteomes" id="UP000316614">
    <property type="component" value="Chromosome"/>
</dbReference>
<dbReference type="InterPro" id="IPR006665">
    <property type="entry name" value="OmpA-like"/>
</dbReference>
<dbReference type="EMBL" id="CP041253">
    <property type="protein sequence ID" value="QDH81372.1"/>
    <property type="molecule type" value="Genomic_DNA"/>
</dbReference>
<evidence type="ECO:0000313" key="7">
    <source>
        <dbReference type="EMBL" id="QDH81372.1"/>
    </source>
</evidence>
<evidence type="ECO:0000313" key="8">
    <source>
        <dbReference type="Proteomes" id="UP000316614"/>
    </source>
</evidence>
<keyword evidence="2 4" id="KW-0472">Membrane</keyword>
<dbReference type="InterPro" id="IPR036737">
    <property type="entry name" value="OmpA-like_sf"/>
</dbReference>
<protein>
    <submittedName>
        <fullName evidence="7">OmpA family protein</fullName>
    </submittedName>
</protein>
<evidence type="ECO:0000256" key="1">
    <source>
        <dbReference type="ARBA" id="ARBA00004442"/>
    </source>
</evidence>
<gene>
    <name evidence="7" type="ORF">FKX85_20990</name>
</gene>
<evidence type="ECO:0000256" key="4">
    <source>
        <dbReference type="PROSITE-ProRule" id="PRU00473"/>
    </source>
</evidence>
<accession>A0A514CNH7</accession>
<dbReference type="PANTHER" id="PTHR30329:SF21">
    <property type="entry name" value="LIPOPROTEIN YIAD-RELATED"/>
    <property type="match status" value="1"/>
</dbReference>
<dbReference type="PANTHER" id="PTHR30329">
    <property type="entry name" value="STATOR ELEMENT OF FLAGELLAR MOTOR COMPLEX"/>
    <property type="match status" value="1"/>
</dbReference>
<comment type="subcellular location">
    <subcellularLocation>
        <location evidence="1">Cell outer membrane</location>
    </subcellularLocation>
</comment>
<dbReference type="PROSITE" id="PS51123">
    <property type="entry name" value="OMPA_2"/>
    <property type="match status" value="1"/>
</dbReference>
<dbReference type="PRINTS" id="PR01021">
    <property type="entry name" value="OMPADOMAIN"/>
</dbReference>
<name>A0A514CNH7_9BACT</name>
<keyword evidence="8" id="KW-1185">Reference proteome</keyword>
<keyword evidence="3" id="KW-0998">Cell outer membrane</keyword>
<proteinExistence type="predicted"/>
<organism evidence="7 8">
    <name type="scientific">Echinicola soli</name>
    <dbReference type="NCBI Taxonomy" id="2591634"/>
    <lineage>
        <taxon>Bacteria</taxon>
        <taxon>Pseudomonadati</taxon>
        <taxon>Bacteroidota</taxon>
        <taxon>Cytophagia</taxon>
        <taxon>Cytophagales</taxon>
        <taxon>Cyclobacteriaceae</taxon>
        <taxon>Echinicola</taxon>
    </lineage>
</organism>
<dbReference type="CDD" id="cd07185">
    <property type="entry name" value="OmpA_C-like"/>
    <property type="match status" value="1"/>
</dbReference>
<evidence type="ECO:0000256" key="3">
    <source>
        <dbReference type="ARBA" id="ARBA00023237"/>
    </source>
</evidence>
<reference evidence="7 8" key="1">
    <citation type="submission" date="2019-06" db="EMBL/GenBank/DDBJ databases">
        <title>Echinicola alkalisoli sp. nov. isolated from saline soil.</title>
        <authorList>
            <person name="Sun J.-Q."/>
            <person name="Xu L."/>
        </authorList>
    </citation>
    <scope>NUCLEOTIDE SEQUENCE [LARGE SCALE GENOMIC DNA]</scope>
    <source>
        <strain evidence="7 8">LN3S3</strain>
    </source>
</reference>